<comment type="caution">
    <text evidence="2">The sequence shown here is derived from an EMBL/GenBank/DDBJ whole genome shotgun (WGS) entry which is preliminary data.</text>
</comment>
<keyword evidence="3" id="KW-1185">Reference proteome</keyword>
<dbReference type="AlphaFoldDB" id="A0AAD8RWP3"/>
<dbReference type="InterPro" id="IPR041588">
    <property type="entry name" value="Integrase_H2C2"/>
</dbReference>
<reference evidence="2" key="1">
    <citation type="submission" date="2023-07" db="EMBL/GenBank/DDBJ databases">
        <title>A chromosome-level genome assembly of Lolium multiflorum.</title>
        <authorList>
            <person name="Chen Y."/>
            <person name="Copetti D."/>
            <person name="Kolliker R."/>
            <person name="Studer B."/>
        </authorList>
    </citation>
    <scope>NUCLEOTIDE SEQUENCE</scope>
    <source>
        <strain evidence="2">02402/16</strain>
        <tissue evidence="2">Leaf</tissue>
    </source>
</reference>
<protein>
    <recommendedName>
        <fullName evidence="1">Integrase zinc-binding domain-containing protein</fullName>
    </recommendedName>
</protein>
<evidence type="ECO:0000313" key="2">
    <source>
        <dbReference type="EMBL" id="KAK1632127.1"/>
    </source>
</evidence>
<name>A0AAD8RWP3_LOLMU</name>
<feature type="domain" description="Integrase zinc-binding" evidence="1">
    <location>
        <begin position="51"/>
        <end position="88"/>
    </location>
</feature>
<evidence type="ECO:0000313" key="3">
    <source>
        <dbReference type="Proteomes" id="UP001231189"/>
    </source>
</evidence>
<gene>
    <name evidence="2" type="ORF">QYE76_006442</name>
</gene>
<accession>A0AAD8RWP3</accession>
<dbReference type="Proteomes" id="UP001231189">
    <property type="component" value="Unassembled WGS sequence"/>
</dbReference>
<evidence type="ECO:0000259" key="1">
    <source>
        <dbReference type="Pfam" id="PF17921"/>
    </source>
</evidence>
<dbReference type="EMBL" id="JAUUTY010000005">
    <property type="protein sequence ID" value="KAK1632127.1"/>
    <property type="molecule type" value="Genomic_DNA"/>
</dbReference>
<dbReference type="Pfam" id="PF17921">
    <property type="entry name" value="Integrase_H2C2"/>
    <property type="match status" value="1"/>
</dbReference>
<organism evidence="2 3">
    <name type="scientific">Lolium multiflorum</name>
    <name type="common">Italian ryegrass</name>
    <name type="synonym">Lolium perenne subsp. multiflorum</name>
    <dbReference type="NCBI Taxonomy" id="4521"/>
    <lineage>
        <taxon>Eukaryota</taxon>
        <taxon>Viridiplantae</taxon>
        <taxon>Streptophyta</taxon>
        <taxon>Embryophyta</taxon>
        <taxon>Tracheophyta</taxon>
        <taxon>Spermatophyta</taxon>
        <taxon>Magnoliopsida</taxon>
        <taxon>Liliopsida</taxon>
        <taxon>Poales</taxon>
        <taxon>Poaceae</taxon>
        <taxon>BOP clade</taxon>
        <taxon>Pooideae</taxon>
        <taxon>Poodae</taxon>
        <taxon>Poeae</taxon>
        <taxon>Poeae Chloroplast Group 2 (Poeae type)</taxon>
        <taxon>Loliodinae</taxon>
        <taxon>Loliinae</taxon>
        <taxon>Lolium</taxon>
    </lineage>
</organism>
<proteinExistence type="predicted"/>
<dbReference type="Gene3D" id="1.10.340.70">
    <property type="match status" value="1"/>
</dbReference>
<sequence length="147" mass="16624">MENYSLLMGAAVMKMAVEMAAVSMEKPSGHFPARRREEICPRILAMAAARKESHAGGLMGHFGREKMLLMLADHFYWPKMRRDVDRYQKETSIARGVEEQLDMKTDVKMDVKLNMELDMKISHGRAREEREACARGEVDVQAGPAPG</sequence>